<gene>
    <name evidence="7" type="ORF">DFH07DRAFT_941299</name>
</gene>
<dbReference type="InterPro" id="IPR036259">
    <property type="entry name" value="MFS_trans_sf"/>
</dbReference>
<dbReference type="Pfam" id="PF07690">
    <property type="entry name" value="MFS_1"/>
    <property type="match status" value="1"/>
</dbReference>
<feature type="transmembrane region" description="Helical" evidence="5">
    <location>
        <begin position="101"/>
        <end position="124"/>
    </location>
</feature>
<evidence type="ECO:0000256" key="5">
    <source>
        <dbReference type="SAM" id="Phobius"/>
    </source>
</evidence>
<comment type="subcellular location">
    <subcellularLocation>
        <location evidence="1">Membrane</location>
        <topology evidence="1">Multi-pass membrane protein</topology>
    </subcellularLocation>
</comment>
<evidence type="ECO:0000313" key="7">
    <source>
        <dbReference type="EMBL" id="KAJ7753402.1"/>
    </source>
</evidence>
<dbReference type="AlphaFoldDB" id="A0AAD7NBZ7"/>
<comment type="caution">
    <text evidence="7">The sequence shown here is derived from an EMBL/GenBank/DDBJ whole genome shotgun (WGS) entry which is preliminary data.</text>
</comment>
<dbReference type="SUPFAM" id="SSF103473">
    <property type="entry name" value="MFS general substrate transporter"/>
    <property type="match status" value="2"/>
</dbReference>
<keyword evidence="2 5" id="KW-0812">Transmembrane</keyword>
<dbReference type="InterPro" id="IPR020846">
    <property type="entry name" value="MFS_dom"/>
</dbReference>
<evidence type="ECO:0000256" key="4">
    <source>
        <dbReference type="ARBA" id="ARBA00023136"/>
    </source>
</evidence>
<dbReference type="GO" id="GO:0016020">
    <property type="term" value="C:membrane"/>
    <property type="evidence" value="ECO:0007669"/>
    <property type="project" value="UniProtKB-SubCell"/>
</dbReference>
<feature type="transmembrane region" description="Helical" evidence="5">
    <location>
        <begin position="407"/>
        <end position="429"/>
    </location>
</feature>
<dbReference type="PROSITE" id="PS50850">
    <property type="entry name" value="MFS"/>
    <property type="match status" value="1"/>
</dbReference>
<feature type="transmembrane region" description="Helical" evidence="5">
    <location>
        <begin position="169"/>
        <end position="187"/>
    </location>
</feature>
<feature type="transmembrane region" description="Helical" evidence="5">
    <location>
        <begin position="232"/>
        <end position="253"/>
    </location>
</feature>
<evidence type="ECO:0000313" key="8">
    <source>
        <dbReference type="Proteomes" id="UP001215280"/>
    </source>
</evidence>
<proteinExistence type="predicted"/>
<feature type="transmembrane region" description="Helical" evidence="5">
    <location>
        <begin position="280"/>
        <end position="303"/>
    </location>
</feature>
<feature type="transmembrane region" description="Helical" evidence="5">
    <location>
        <begin position="315"/>
        <end position="335"/>
    </location>
</feature>
<feature type="transmembrane region" description="Helical" evidence="5">
    <location>
        <begin position="136"/>
        <end position="157"/>
    </location>
</feature>
<dbReference type="PANTHER" id="PTHR42718">
    <property type="entry name" value="MAJOR FACILITATOR SUPERFAMILY MULTIDRUG TRANSPORTER MFSC"/>
    <property type="match status" value="1"/>
</dbReference>
<sequence length="517" mass="55201">MATSPLKDTLIVAAVSGVTTLNTFLSGALTVAIPTIGQDLHFHQEDLQWPVTVFSLSYGCTLLFFGRIGDIVGGRLMFLIGSAWFSAWSLATAFAPNSTAVIIFVAMMGLGAAANTPAGIGIFVRYFPRGSRRNNAFGVLGAGQPVGYILGLVLGGIISQSRITWRGIFYVQAGLAAFFVILGWLALGKGKLEDSQRYTKGLDWGGAFISTAGIGLLTYSFAASASAPQGWATPRIIGMICAAFAILVIFWFYERWREQNEMSVLMPPSIWSQPDAKMPAVIAMVFFAWWCFNTLLYISTLYFQQVNVLSPLQTSIRFLPSVICAVGTNLAGGWLMNRVNGLPLILVAVTANVAATIIFALIDIHASFWQMAFWVMALSAGADMIYPIGTLQISSACKDDSQSLAGGIFTVATRLGTSIGVAVTSSIASTVSNKYHSTHPTLLATSPEILMVGFRAAGWTLCAAGVISFMIALIGLRDIGIVGRKADAEDEEKEIEGVPPLPIPAPAPSVLGRYSMS</sequence>
<feature type="transmembrane region" description="Helical" evidence="5">
    <location>
        <begin position="449"/>
        <end position="476"/>
    </location>
</feature>
<keyword evidence="8" id="KW-1185">Reference proteome</keyword>
<dbReference type="PANTHER" id="PTHR42718:SF10">
    <property type="entry name" value="TRANSPORTER, PUTATIVE (AFU_ORTHOLOGUE AFUA_8G06760)-RELATED"/>
    <property type="match status" value="1"/>
</dbReference>
<keyword evidence="3 5" id="KW-1133">Transmembrane helix</keyword>
<dbReference type="GO" id="GO:0022857">
    <property type="term" value="F:transmembrane transporter activity"/>
    <property type="evidence" value="ECO:0007669"/>
    <property type="project" value="InterPro"/>
</dbReference>
<feature type="transmembrane region" description="Helical" evidence="5">
    <location>
        <begin position="207"/>
        <end position="226"/>
    </location>
</feature>
<feature type="transmembrane region" description="Helical" evidence="5">
    <location>
        <begin position="47"/>
        <end position="65"/>
    </location>
</feature>
<dbReference type="Proteomes" id="UP001215280">
    <property type="component" value="Unassembled WGS sequence"/>
</dbReference>
<evidence type="ECO:0000259" key="6">
    <source>
        <dbReference type="PROSITE" id="PS50850"/>
    </source>
</evidence>
<evidence type="ECO:0000256" key="1">
    <source>
        <dbReference type="ARBA" id="ARBA00004141"/>
    </source>
</evidence>
<feature type="transmembrane region" description="Helical" evidence="5">
    <location>
        <begin position="342"/>
        <end position="362"/>
    </location>
</feature>
<dbReference type="Gene3D" id="1.20.1720.10">
    <property type="entry name" value="Multidrug resistance protein D"/>
    <property type="match status" value="1"/>
</dbReference>
<feature type="transmembrane region" description="Helical" evidence="5">
    <location>
        <begin position="77"/>
        <end position="95"/>
    </location>
</feature>
<dbReference type="EMBL" id="JARJLG010000071">
    <property type="protein sequence ID" value="KAJ7753402.1"/>
    <property type="molecule type" value="Genomic_DNA"/>
</dbReference>
<dbReference type="Gene3D" id="1.20.1250.20">
    <property type="entry name" value="MFS general substrate transporter like domains"/>
    <property type="match status" value="1"/>
</dbReference>
<feature type="transmembrane region" description="Helical" evidence="5">
    <location>
        <begin position="368"/>
        <end position="386"/>
    </location>
</feature>
<feature type="domain" description="Major facilitator superfamily (MFS) profile" evidence="6">
    <location>
        <begin position="11"/>
        <end position="480"/>
    </location>
</feature>
<accession>A0AAD7NBZ7</accession>
<evidence type="ECO:0000256" key="2">
    <source>
        <dbReference type="ARBA" id="ARBA00022692"/>
    </source>
</evidence>
<evidence type="ECO:0000256" key="3">
    <source>
        <dbReference type="ARBA" id="ARBA00022989"/>
    </source>
</evidence>
<reference evidence="7" key="1">
    <citation type="submission" date="2023-03" db="EMBL/GenBank/DDBJ databases">
        <title>Massive genome expansion in bonnet fungi (Mycena s.s.) driven by repeated elements and novel gene families across ecological guilds.</title>
        <authorList>
            <consortium name="Lawrence Berkeley National Laboratory"/>
            <person name="Harder C.B."/>
            <person name="Miyauchi S."/>
            <person name="Viragh M."/>
            <person name="Kuo A."/>
            <person name="Thoen E."/>
            <person name="Andreopoulos B."/>
            <person name="Lu D."/>
            <person name="Skrede I."/>
            <person name="Drula E."/>
            <person name="Henrissat B."/>
            <person name="Morin E."/>
            <person name="Kohler A."/>
            <person name="Barry K."/>
            <person name="LaButti K."/>
            <person name="Morin E."/>
            <person name="Salamov A."/>
            <person name="Lipzen A."/>
            <person name="Mereny Z."/>
            <person name="Hegedus B."/>
            <person name="Baldrian P."/>
            <person name="Stursova M."/>
            <person name="Weitz H."/>
            <person name="Taylor A."/>
            <person name="Grigoriev I.V."/>
            <person name="Nagy L.G."/>
            <person name="Martin F."/>
            <person name="Kauserud H."/>
        </authorList>
    </citation>
    <scope>NUCLEOTIDE SEQUENCE</scope>
    <source>
        <strain evidence="7">CBHHK188m</strain>
    </source>
</reference>
<dbReference type="InterPro" id="IPR011701">
    <property type="entry name" value="MFS"/>
</dbReference>
<organism evidence="7 8">
    <name type="scientific">Mycena maculata</name>
    <dbReference type="NCBI Taxonomy" id="230809"/>
    <lineage>
        <taxon>Eukaryota</taxon>
        <taxon>Fungi</taxon>
        <taxon>Dikarya</taxon>
        <taxon>Basidiomycota</taxon>
        <taxon>Agaricomycotina</taxon>
        <taxon>Agaricomycetes</taxon>
        <taxon>Agaricomycetidae</taxon>
        <taxon>Agaricales</taxon>
        <taxon>Marasmiineae</taxon>
        <taxon>Mycenaceae</taxon>
        <taxon>Mycena</taxon>
    </lineage>
</organism>
<keyword evidence="4 5" id="KW-0472">Membrane</keyword>
<protein>
    <submittedName>
        <fullName evidence="7">Major facilitator superfamily-domain-containing protein</fullName>
    </submittedName>
</protein>
<name>A0AAD7NBZ7_9AGAR</name>
<feature type="transmembrane region" description="Helical" evidence="5">
    <location>
        <begin position="12"/>
        <end position="35"/>
    </location>
</feature>